<keyword evidence="2" id="KW-1185">Reference proteome</keyword>
<reference evidence="1" key="1">
    <citation type="submission" date="2022-07" db="EMBL/GenBank/DDBJ databases">
        <title>Genome Sequence of Phlebia brevispora.</title>
        <authorList>
            <person name="Buettner E."/>
        </authorList>
    </citation>
    <scope>NUCLEOTIDE SEQUENCE</scope>
    <source>
        <strain evidence="1">MPL23</strain>
    </source>
</reference>
<name>A0ACC1S6E0_9APHY</name>
<accession>A0ACC1S6E0</accession>
<protein>
    <submittedName>
        <fullName evidence="1">Uncharacterized protein</fullName>
    </submittedName>
</protein>
<sequence>MQLFKYFRCCEVAEFVPILLRKQMQALNSSARLDVTLSIDLDLNLDYDLDCTDVYLRDDRLGIPGCLLTIS</sequence>
<proteinExistence type="predicted"/>
<evidence type="ECO:0000313" key="1">
    <source>
        <dbReference type="EMBL" id="KAJ3533095.1"/>
    </source>
</evidence>
<dbReference type="EMBL" id="JANHOG010001688">
    <property type="protein sequence ID" value="KAJ3533095.1"/>
    <property type="molecule type" value="Genomic_DNA"/>
</dbReference>
<organism evidence="1 2">
    <name type="scientific">Phlebia brevispora</name>
    <dbReference type="NCBI Taxonomy" id="194682"/>
    <lineage>
        <taxon>Eukaryota</taxon>
        <taxon>Fungi</taxon>
        <taxon>Dikarya</taxon>
        <taxon>Basidiomycota</taxon>
        <taxon>Agaricomycotina</taxon>
        <taxon>Agaricomycetes</taxon>
        <taxon>Polyporales</taxon>
        <taxon>Meruliaceae</taxon>
        <taxon>Phlebia</taxon>
    </lineage>
</organism>
<comment type="caution">
    <text evidence="1">The sequence shown here is derived from an EMBL/GenBank/DDBJ whole genome shotgun (WGS) entry which is preliminary data.</text>
</comment>
<dbReference type="Proteomes" id="UP001148662">
    <property type="component" value="Unassembled WGS sequence"/>
</dbReference>
<evidence type="ECO:0000313" key="2">
    <source>
        <dbReference type="Proteomes" id="UP001148662"/>
    </source>
</evidence>
<gene>
    <name evidence="1" type="ORF">NM688_g7330</name>
</gene>